<dbReference type="InterPro" id="IPR002523">
    <property type="entry name" value="MgTranspt_CorA/ZnTranspt_ZntB"/>
</dbReference>
<evidence type="ECO:0000313" key="10">
    <source>
        <dbReference type="EMBL" id="KAK4221999.1"/>
    </source>
</evidence>
<keyword evidence="3" id="KW-0677">Repeat</keyword>
<dbReference type="EMBL" id="MU865498">
    <property type="protein sequence ID" value="KAK4221999.1"/>
    <property type="molecule type" value="Genomic_DNA"/>
</dbReference>
<dbReference type="InterPro" id="IPR002110">
    <property type="entry name" value="Ankyrin_rpt"/>
</dbReference>
<evidence type="ECO:0000256" key="2">
    <source>
        <dbReference type="ARBA" id="ARBA00022692"/>
    </source>
</evidence>
<keyword evidence="4 9" id="KW-1133">Transmembrane helix</keyword>
<feature type="coiled-coil region" evidence="8">
    <location>
        <begin position="813"/>
        <end position="840"/>
    </location>
</feature>
<dbReference type="Gene3D" id="1.20.58.340">
    <property type="entry name" value="Magnesium transport protein CorA, transmembrane region"/>
    <property type="match status" value="1"/>
</dbReference>
<dbReference type="PRINTS" id="PR01415">
    <property type="entry name" value="ANKYRIN"/>
</dbReference>
<evidence type="ECO:0008006" key="12">
    <source>
        <dbReference type="Google" id="ProtNLM"/>
    </source>
</evidence>
<dbReference type="Proteomes" id="UP001301958">
    <property type="component" value="Unassembled WGS sequence"/>
</dbReference>
<dbReference type="PROSITE" id="PS50088">
    <property type="entry name" value="ANK_REPEAT"/>
    <property type="match status" value="4"/>
</dbReference>
<dbReference type="GO" id="GO:0046873">
    <property type="term" value="F:metal ion transmembrane transporter activity"/>
    <property type="evidence" value="ECO:0007669"/>
    <property type="project" value="InterPro"/>
</dbReference>
<dbReference type="SMART" id="SM00248">
    <property type="entry name" value="ANK"/>
    <property type="match status" value="9"/>
</dbReference>
<dbReference type="Pfam" id="PF00023">
    <property type="entry name" value="Ank"/>
    <property type="match status" value="2"/>
</dbReference>
<evidence type="ECO:0000256" key="8">
    <source>
        <dbReference type="SAM" id="Coils"/>
    </source>
</evidence>
<evidence type="ECO:0000256" key="7">
    <source>
        <dbReference type="PROSITE-ProRule" id="PRU00023"/>
    </source>
</evidence>
<dbReference type="Pfam" id="PF12796">
    <property type="entry name" value="Ank_2"/>
    <property type="match status" value="2"/>
</dbReference>
<feature type="repeat" description="ANK" evidence="7">
    <location>
        <begin position="281"/>
        <end position="314"/>
    </location>
</feature>
<reference evidence="10" key="1">
    <citation type="journal article" date="2023" name="Mol. Phylogenet. Evol.">
        <title>Genome-scale phylogeny and comparative genomics of the fungal order Sordariales.</title>
        <authorList>
            <person name="Hensen N."/>
            <person name="Bonometti L."/>
            <person name="Westerberg I."/>
            <person name="Brannstrom I.O."/>
            <person name="Guillou S."/>
            <person name="Cros-Aarteil S."/>
            <person name="Calhoun S."/>
            <person name="Haridas S."/>
            <person name="Kuo A."/>
            <person name="Mondo S."/>
            <person name="Pangilinan J."/>
            <person name="Riley R."/>
            <person name="LaButti K."/>
            <person name="Andreopoulos B."/>
            <person name="Lipzen A."/>
            <person name="Chen C."/>
            <person name="Yan M."/>
            <person name="Daum C."/>
            <person name="Ng V."/>
            <person name="Clum A."/>
            <person name="Steindorff A."/>
            <person name="Ohm R.A."/>
            <person name="Martin F."/>
            <person name="Silar P."/>
            <person name="Natvig D.O."/>
            <person name="Lalanne C."/>
            <person name="Gautier V."/>
            <person name="Ament-Velasquez S.L."/>
            <person name="Kruys A."/>
            <person name="Hutchinson M.I."/>
            <person name="Powell A.J."/>
            <person name="Barry K."/>
            <person name="Miller A.N."/>
            <person name="Grigoriev I.V."/>
            <person name="Debuchy R."/>
            <person name="Gladieux P."/>
            <person name="Hiltunen Thoren M."/>
            <person name="Johannesson H."/>
        </authorList>
    </citation>
    <scope>NUCLEOTIDE SEQUENCE</scope>
    <source>
        <strain evidence="10">CBS 990.96</strain>
    </source>
</reference>
<comment type="subcellular location">
    <subcellularLocation>
        <location evidence="1">Membrane</location>
        <topology evidence="1">Multi-pass membrane protein</topology>
    </subcellularLocation>
</comment>
<evidence type="ECO:0000256" key="4">
    <source>
        <dbReference type="ARBA" id="ARBA00022989"/>
    </source>
</evidence>
<dbReference type="AlphaFoldDB" id="A0AAN6YMT2"/>
<dbReference type="InterPro" id="IPR036770">
    <property type="entry name" value="Ankyrin_rpt-contain_sf"/>
</dbReference>
<evidence type="ECO:0000256" key="5">
    <source>
        <dbReference type="ARBA" id="ARBA00023043"/>
    </source>
</evidence>
<dbReference type="InterPro" id="IPR050745">
    <property type="entry name" value="Multifunctional_regulatory"/>
</dbReference>
<feature type="transmembrane region" description="Helical" evidence="9">
    <location>
        <begin position="867"/>
        <end position="889"/>
    </location>
</feature>
<feature type="repeat" description="ANK" evidence="7">
    <location>
        <begin position="246"/>
        <end position="278"/>
    </location>
</feature>
<keyword evidence="2 9" id="KW-0812">Transmembrane</keyword>
<accession>A0AAN6YMT2</accession>
<sequence length="975" mass="108567">MATFDFRAVINAVDTNDNTKLATIISSWLTDSPNSETLSWALYQSVRAGSLECVQVLLENGANPNYRDPRSGELVLDVAVEKRLEKIVFELLDRGAKPKGNALFDACSNRLVTVVESLLAHGADVNAKQEDGSTPLIYLCMAPANPDQQIQIRKIAKLLVENGAHVDAADKYGQTVIHTAALNGHADLLKTLRAEMLTGFNLHRADLFRLNNFGETALHNAARSKSEETVQYLLGSGLDPNTIDSYGYTPLHRAAKVGNVPIISLLLASGADPNFKGLLLDGGTPLHLAARKPNLPALFCLLSSPGTDPLVRDNSGKTAFTYALAHTSPESAYEIAREFASACTRESKLHTETERLACSVYGRLFDGELERVSRSVSNILYSNSTTDWLRSSKVTDANSHSARNVRWIHLPANNINWAKTLLSRVWLARDCPNTDGYLRLMDLLEQGTPGVVGTNSHLEPGYYDFLDTHHEPSTDSSGVNERQDKTLTAFFMPFIQYEHREAYQDMIDTILLPNAPQQLNTPPNQSEDTPIHEATARYNLRCKAAIQAYIHHSEPLHPRRTLSQYFYSGLEPTLAATQRLALEEAGILGSDGKVILVDQLWLFTFGKDLVITCCPDQWYFKSGHGIWHDPTNPLMTVNRIERFFYRNTNNNLKSIQAVAASISSLCANAVEFHDSNNRIRFNDVFENPLTKLVTRETLLFTRFRAVSKQSRRWLEVRKDATKGKSGSQRAAHTDRAMMGKDYTVLDDLLDIGEETEMLTGLKDLQEQINIVKSLVYSQITLLTETNNALKRTLSDENSKDEMDTISKNTIQQLEARKRDLDRMDSRAKTLQNNLTSLLDLERIQSNVLEAKFARDQAVLAARQGQTILMFTIVTIIFLPISFVATIFTINFKEWSDGEDSLLSFGFVFKYIFGIGVAVSVPLVVMALSVGSIVEAAKSFALAFREEVIATINWVSLDVLKIGEKNTEGSRTGHDV</sequence>
<organism evidence="10 11">
    <name type="scientific">Podospora fimiseda</name>
    <dbReference type="NCBI Taxonomy" id="252190"/>
    <lineage>
        <taxon>Eukaryota</taxon>
        <taxon>Fungi</taxon>
        <taxon>Dikarya</taxon>
        <taxon>Ascomycota</taxon>
        <taxon>Pezizomycotina</taxon>
        <taxon>Sordariomycetes</taxon>
        <taxon>Sordariomycetidae</taxon>
        <taxon>Sordariales</taxon>
        <taxon>Podosporaceae</taxon>
        <taxon>Podospora</taxon>
    </lineage>
</organism>
<name>A0AAN6YMT2_9PEZI</name>
<gene>
    <name evidence="10" type="ORF">QBC38DRAFT_490929</name>
</gene>
<proteinExistence type="predicted"/>
<evidence type="ECO:0000256" key="3">
    <source>
        <dbReference type="ARBA" id="ARBA00022737"/>
    </source>
</evidence>
<dbReference type="InterPro" id="IPR045863">
    <property type="entry name" value="CorA_TM1_TM2"/>
</dbReference>
<keyword evidence="11" id="KW-1185">Reference proteome</keyword>
<keyword evidence="6 9" id="KW-0472">Membrane</keyword>
<evidence type="ECO:0000256" key="9">
    <source>
        <dbReference type="SAM" id="Phobius"/>
    </source>
</evidence>
<dbReference type="PROSITE" id="PS50297">
    <property type="entry name" value="ANK_REP_REGION"/>
    <property type="match status" value="3"/>
</dbReference>
<keyword evidence="5 7" id="KW-0040">ANK repeat</keyword>
<reference evidence="10" key="2">
    <citation type="submission" date="2023-05" db="EMBL/GenBank/DDBJ databases">
        <authorList>
            <consortium name="Lawrence Berkeley National Laboratory"/>
            <person name="Steindorff A."/>
            <person name="Hensen N."/>
            <person name="Bonometti L."/>
            <person name="Westerberg I."/>
            <person name="Brannstrom I.O."/>
            <person name="Guillou S."/>
            <person name="Cros-Aarteil S."/>
            <person name="Calhoun S."/>
            <person name="Haridas S."/>
            <person name="Kuo A."/>
            <person name="Mondo S."/>
            <person name="Pangilinan J."/>
            <person name="Riley R."/>
            <person name="Labutti K."/>
            <person name="Andreopoulos B."/>
            <person name="Lipzen A."/>
            <person name="Chen C."/>
            <person name="Yanf M."/>
            <person name="Daum C."/>
            <person name="Ng V."/>
            <person name="Clum A."/>
            <person name="Ohm R."/>
            <person name="Martin F."/>
            <person name="Silar P."/>
            <person name="Natvig D."/>
            <person name="Lalanne C."/>
            <person name="Gautier V."/>
            <person name="Ament-Velasquez S.L."/>
            <person name="Kruys A."/>
            <person name="Hutchinson M.I."/>
            <person name="Powell A.J."/>
            <person name="Barry K."/>
            <person name="Miller A.N."/>
            <person name="Grigoriev I.V."/>
            <person name="Debuchy R."/>
            <person name="Gladieux P."/>
            <person name="Thoren M.H."/>
            <person name="Johannesson H."/>
        </authorList>
    </citation>
    <scope>NUCLEOTIDE SEQUENCE</scope>
    <source>
        <strain evidence="10">CBS 990.96</strain>
    </source>
</reference>
<feature type="repeat" description="ANK" evidence="7">
    <location>
        <begin position="213"/>
        <end position="245"/>
    </location>
</feature>
<evidence type="ECO:0000256" key="6">
    <source>
        <dbReference type="ARBA" id="ARBA00023136"/>
    </source>
</evidence>
<feature type="repeat" description="ANK" evidence="7">
    <location>
        <begin position="41"/>
        <end position="69"/>
    </location>
</feature>
<dbReference type="GO" id="GO:0016020">
    <property type="term" value="C:membrane"/>
    <property type="evidence" value="ECO:0007669"/>
    <property type="project" value="UniProtKB-SubCell"/>
</dbReference>
<dbReference type="SUPFAM" id="SSF144083">
    <property type="entry name" value="Magnesium transport protein CorA, transmembrane region"/>
    <property type="match status" value="1"/>
</dbReference>
<evidence type="ECO:0000256" key="1">
    <source>
        <dbReference type="ARBA" id="ARBA00004141"/>
    </source>
</evidence>
<feature type="transmembrane region" description="Helical" evidence="9">
    <location>
        <begin position="910"/>
        <end position="933"/>
    </location>
</feature>
<dbReference type="SUPFAM" id="SSF48403">
    <property type="entry name" value="Ankyrin repeat"/>
    <property type="match status" value="1"/>
</dbReference>
<evidence type="ECO:0000313" key="11">
    <source>
        <dbReference type="Proteomes" id="UP001301958"/>
    </source>
</evidence>
<dbReference type="Gene3D" id="1.25.40.20">
    <property type="entry name" value="Ankyrin repeat-containing domain"/>
    <property type="match status" value="3"/>
</dbReference>
<dbReference type="Pfam" id="PF01544">
    <property type="entry name" value="CorA"/>
    <property type="match status" value="1"/>
</dbReference>
<comment type="caution">
    <text evidence="10">The sequence shown here is derived from an EMBL/GenBank/DDBJ whole genome shotgun (WGS) entry which is preliminary data.</text>
</comment>
<keyword evidence="8" id="KW-0175">Coiled coil</keyword>
<dbReference type="PANTHER" id="PTHR24189:SF50">
    <property type="entry name" value="ANKYRIN REPEAT AND SOCS BOX PROTEIN 2"/>
    <property type="match status" value="1"/>
</dbReference>
<dbReference type="PANTHER" id="PTHR24189">
    <property type="entry name" value="MYOTROPHIN"/>
    <property type="match status" value="1"/>
</dbReference>
<protein>
    <recommendedName>
        <fullName evidence="12">Ankyrin repeat protein</fullName>
    </recommendedName>
</protein>